<evidence type="ECO:0000313" key="3">
    <source>
        <dbReference type="EMBL" id="KAF7543181.1"/>
    </source>
</evidence>
<feature type="region of interest" description="Disordered" evidence="1">
    <location>
        <begin position="219"/>
        <end position="240"/>
    </location>
</feature>
<sequence>MWSRYTLAALALQSLAQSASAGVVKRDYDVPGDVTLTRTVTRQSSGVDGSATAVVDTETIVPTIVTSYIDGTTIFVSSTITLDCTKCEAASSSEAAASSAAEASKTATLSEAGATTTEESSGEATTAVESSGEATTTGESSGEATSSADDDDEECPTDTDDDYDFTTATATPDQTPGETTVEGSAASSALAEGTSSASVSTDYGDATGAGSSVASSALAEGTSSASTESGEATEAGSSVATEYTPTSISIILSTGYTNVASTQAGIFTNSTGYSVPTGTSEGETDGGYVITQTVTRGSAVETEISTVTDTISNPVVIVVRQVTVFVFTYAIGANCPAVKPGNSGSYVVGEGEDSESHTEIGTACSAACYKQFKSCTAASGKNFDLQDCKDQLSACLASASTQTEESDASTVSQTVVLPPDATDGAETSYITGATVISTVVLTVGEVCTVGTGGVSIVTVTGYPAETTAASSALGVATTESAVMVETTQGVTVSYVNEQGSTITDITTMIITVPCTKCAAAASSTAAGVSTSVEGSQSGETVILTESTISLPATGTASTGEISVVTLTRTIPYGGEASTSVEGSQSGETGVLTATSSSSGEETSHISVVTLTNTVSNSNGEGSTVVYSESTFTLPATGDETAPYGTGSYSTKTIPYGGEETQTAETAIDSTAITIPASVDSSAASSALAGSTTVSGSLTGVTGVPGDATTSLITMSASGTTSIYTMTLSGSYPAGSGTGIYEVPATTSEAAAETETISGTQTGLEGDSSTSYVTLTVSPTCDTCSAEETVITVTVDTPGATASSAEAGTATHLVSTQYVTVTMGGSTGVISLTMTGPGAAETITVGGGSAETITVGGGSAETVYVTEGSGKTITVGGKTETITAGGVTETIYQTEATTTITKTGAASTVTITRDCTNGECSVRGETATGGSVETVTVGGGSNTAVTITETSVQTITTCPVSEAAVATTLATATTKAPATVYVTQTVDKRAANTGTAMWRRVLGF</sequence>
<reference evidence="3" key="1">
    <citation type="submission" date="2020-03" db="EMBL/GenBank/DDBJ databases">
        <title>Draft Genome Sequence of Cylindrodendrum hubeiense.</title>
        <authorList>
            <person name="Buettner E."/>
            <person name="Kellner H."/>
        </authorList>
    </citation>
    <scope>NUCLEOTIDE SEQUENCE</scope>
    <source>
        <strain evidence="3">IHI 201604</strain>
    </source>
</reference>
<feature type="signal peptide" evidence="2">
    <location>
        <begin position="1"/>
        <end position="21"/>
    </location>
</feature>
<name>A0A9P5H3X0_9HYPO</name>
<feature type="region of interest" description="Disordered" evidence="1">
    <location>
        <begin position="575"/>
        <end position="598"/>
    </location>
</feature>
<evidence type="ECO:0000256" key="1">
    <source>
        <dbReference type="SAM" id="MobiDB-lite"/>
    </source>
</evidence>
<feature type="compositionally biased region" description="Polar residues" evidence="1">
    <location>
        <begin position="576"/>
        <end position="593"/>
    </location>
</feature>
<evidence type="ECO:0000313" key="4">
    <source>
        <dbReference type="Proteomes" id="UP000722485"/>
    </source>
</evidence>
<feature type="compositionally biased region" description="Low complexity" evidence="1">
    <location>
        <begin position="219"/>
        <end position="238"/>
    </location>
</feature>
<evidence type="ECO:0000256" key="2">
    <source>
        <dbReference type="SAM" id="SignalP"/>
    </source>
</evidence>
<dbReference type="AlphaFoldDB" id="A0A9P5H3X0"/>
<feature type="compositionally biased region" description="Low complexity" evidence="1">
    <location>
        <begin position="97"/>
        <end position="147"/>
    </location>
</feature>
<dbReference type="OrthoDB" id="2507450at2759"/>
<accession>A0A9P5H3X0</accession>
<protein>
    <submittedName>
        <fullName evidence="3">Uncharacterized protein</fullName>
    </submittedName>
</protein>
<dbReference type="EMBL" id="JAANBB010000385">
    <property type="protein sequence ID" value="KAF7543181.1"/>
    <property type="molecule type" value="Genomic_DNA"/>
</dbReference>
<proteinExistence type="predicted"/>
<feature type="compositionally biased region" description="Low complexity" evidence="1">
    <location>
        <begin position="184"/>
        <end position="202"/>
    </location>
</feature>
<feature type="region of interest" description="Disordered" evidence="1">
    <location>
        <begin position="97"/>
        <end position="202"/>
    </location>
</feature>
<keyword evidence="4" id="KW-1185">Reference proteome</keyword>
<comment type="caution">
    <text evidence="3">The sequence shown here is derived from an EMBL/GenBank/DDBJ whole genome shotgun (WGS) entry which is preliminary data.</text>
</comment>
<organism evidence="3 4">
    <name type="scientific">Cylindrodendrum hubeiense</name>
    <dbReference type="NCBI Taxonomy" id="595255"/>
    <lineage>
        <taxon>Eukaryota</taxon>
        <taxon>Fungi</taxon>
        <taxon>Dikarya</taxon>
        <taxon>Ascomycota</taxon>
        <taxon>Pezizomycotina</taxon>
        <taxon>Sordariomycetes</taxon>
        <taxon>Hypocreomycetidae</taxon>
        <taxon>Hypocreales</taxon>
        <taxon>Nectriaceae</taxon>
        <taxon>Cylindrodendrum</taxon>
    </lineage>
</organism>
<keyword evidence="2" id="KW-0732">Signal</keyword>
<gene>
    <name evidence="3" type="ORF">G7Z17_g10946</name>
</gene>
<feature type="compositionally biased region" description="Acidic residues" evidence="1">
    <location>
        <begin position="148"/>
        <end position="164"/>
    </location>
</feature>
<feature type="chain" id="PRO_5040406426" evidence="2">
    <location>
        <begin position="22"/>
        <end position="1003"/>
    </location>
</feature>
<dbReference type="Proteomes" id="UP000722485">
    <property type="component" value="Unassembled WGS sequence"/>
</dbReference>